<dbReference type="Proteomes" id="UP000267049">
    <property type="component" value="Unassembled WGS sequence"/>
</dbReference>
<reference evidence="1 2" key="1">
    <citation type="submission" date="2018-11" db="EMBL/GenBank/DDBJ databases">
        <title>Lysobacter cryohumiis sp. nov., isolated from soil in the Tianshan Mountains, Xinjiang, China.</title>
        <authorList>
            <person name="Luo Y."/>
            <person name="Sheng H."/>
        </authorList>
    </citation>
    <scope>NUCLEOTIDE SEQUENCE [LARGE SCALE GENOMIC DNA]</scope>
    <source>
        <strain evidence="1 2">ZS60</strain>
    </source>
</reference>
<name>A0A3M8T083_9GAMM</name>
<proteinExistence type="predicted"/>
<organism evidence="1 2">
    <name type="scientific">Montanilutibacter psychrotolerans</name>
    <dbReference type="NCBI Taxonomy" id="1327343"/>
    <lineage>
        <taxon>Bacteria</taxon>
        <taxon>Pseudomonadati</taxon>
        <taxon>Pseudomonadota</taxon>
        <taxon>Gammaproteobacteria</taxon>
        <taxon>Lysobacterales</taxon>
        <taxon>Lysobacteraceae</taxon>
        <taxon>Montanilutibacter</taxon>
    </lineage>
</organism>
<accession>A0A3M8T083</accession>
<evidence type="ECO:0000313" key="1">
    <source>
        <dbReference type="EMBL" id="RNF85096.1"/>
    </source>
</evidence>
<dbReference type="EMBL" id="RIBS01000002">
    <property type="protein sequence ID" value="RNF85096.1"/>
    <property type="molecule type" value="Genomic_DNA"/>
</dbReference>
<sequence>MRIRAAGCAVMPLAGLLIAGLPLTGVDRFAFEPRVLRVRARPSTPTQCGQSMQSLLVMNRRVVVSGIFLEA</sequence>
<protein>
    <submittedName>
        <fullName evidence="1">Uncharacterized protein</fullName>
    </submittedName>
</protein>
<keyword evidence="2" id="KW-1185">Reference proteome</keyword>
<dbReference type="AlphaFoldDB" id="A0A3M8T083"/>
<evidence type="ECO:0000313" key="2">
    <source>
        <dbReference type="Proteomes" id="UP000267049"/>
    </source>
</evidence>
<gene>
    <name evidence="1" type="ORF">EER27_04750</name>
</gene>
<comment type="caution">
    <text evidence="1">The sequence shown here is derived from an EMBL/GenBank/DDBJ whole genome shotgun (WGS) entry which is preliminary data.</text>
</comment>